<accession>I1I4Q2</accession>
<dbReference type="HOGENOM" id="CLU_399766_0_0_1"/>
<dbReference type="EMBL" id="CM000882">
    <property type="protein sequence ID" value="KQJ97107.1"/>
    <property type="molecule type" value="Genomic_DNA"/>
</dbReference>
<feature type="compositionally biased region" description="Low complexity" evidence="1">
    <location>
        <begin position="146"/>
        <end position="168"/>
    </location>
</feature>
<evidence type="ECO:0000313" key="2">
    <source>
        <dbReference type="EMBL" id="KQJ97107.1"/>
    </source>
</evidence>
<evidence type="ECO:0000313" key="3">
    <source>
        <dbReference type="EnsemblPlants" id="KQJ97107"/>
    </source>
</evidence>
<organism evidence="3">
    <name type="scientific">Brachypodium distachyon</name>
    <name type="common">Purple false brome</name>
    <name type="synonym">Trachynia distachya</name>
    <dbReference type="NCBI Taxonomy" id="15368"/>
    <lineage>
        <taxon>Eukaryota</taxon>
        <taxon>Viridiplantae</taxon>
        <taxon>Streptophyta</taxon>
        <taxon>Embryophyta</taxon>
        <taxon>Tracheophyta</taxon>
        <taxon>Spermatophyta</taxon>
        <taxon>Magnoliopsida</taxon>
        <taxon>Liliopsida</taxon>
        <taxon>Poales</taxon>
        <taxon>Poaceae</taxon>
        <taxon>BOP clade</taxon>
        <taxon>Pooideae</taxon>
        <taxon>Stipodae</taxon>
        <taxon>Brachypodieae</taxon>
        <taxon>Brachypodium</taxon>
    </lineage>
</organism>
<reference evidence="2 3" key="1">
    <citation type="journal article" date="2010" name="Nature">
        <title>Genome sequencing and analysis of the model grass Brachypodium distachyon.</title>
        <authorList>
            <consortium name="International Brachypodium Initiative"/>
        </authorList>
    </citation>
    <scope>NUCLEOTIDE SEQUENCE [LARGE SCALE GENOMIC DNA]</scope>
    <source>
        <strain evidence="2 3">Bd21</strain>
    </source>
</reference>
<feature type="compositionally biased region" description="Basic and acidic residues" evidence="1">
    <location>
        <begin position="30"/>
        <end position="40"/>
    </location>
</feature>
<protein>
    <submittedName>
        <fullName evidence="2 3">Uncharacterized protein</fullName>
    </submittedName>
</protein>
<reference evidence="3" key="3">
    <citation type="submission" date="2018-08" db="UniProtKB">
        <authorList>
            <consortium name="EnsemblPlants"/>
        </authorList>
    </citation>
    <scope>IDENTIFICATION</scope>
    <source>
        <strain evidence="3">cv. Bd21</strain>
    </source>
</reference>
<dbReference type="Gramene" id="KQJ97107">
    <property type="protein sequence ID" value="KQJ97107"/>
    <property type="gene ID" value="BRADI_3g28840v3"/>
</dbReference>
<sequence>MLTLGIRAIHHPFKISPQNPENPSSSSNHGARDPADEGYARVRHGRPQQLPQGVGCVHGAGEGEGDGIVTSPTSASSPPRSRARPVATAASAPSTVVPATGRAATATATPFPTAPHAESQKDKWAARFEALFDDALAAVRAERKAATNSQGTTSPTTSSRSDPSAPAAAAALVGLTSASVQPVCVDRETVTTTPTAAASAARSAPTSAPTATTPAASAWTATTELDLASLRPTTCSALCLGGDLTETKTETVSAACVMHEDVQHSVLSTSVSGARPSPMAPTALMPTTSSTSLVYPRTITVAAASTSSVLLGCFCELLCKVPLHVSLLLQPPWPSFARFYGEPHQQEARASSVVDGMQFASTLPLLPWNPGGYFQGNRAMLFVMFTTASGGFPFDQAIKFQYSSSNTSLTSLWDPGKLAVDGYQCIVGSHSIAVLYPSITSEIHWNSRTVPSKCSSWFDTMAPYFPCLISEKFEAIHDNSYKQKMLWRSTEDRPILLQFIGGLPENSWFRKFSCKGNQLLMVLFAALLSLIDIVADLHHHCSSGIVILHKGTDTSDSLASISLVVYTTRADLNFFSKSFRMVLVFTATIVYNTKSAQPFCFLDNMMTRNSCFILRIAPAEYSSTPTLDIVNAFPPLQATVLCNREDIQQRHACSLLFELLQWMIAWLFHTRFLQQTTLFYTPGEAPLYE</sequence>
<evidence type="ECO:0000313" key="4">
    <source>
        <dbReference type="Proteomes" id="UP000008810"/>
    </source>
</evidence>
<name>I1I4Q2_BRADI</name>
<feature type="region of interest" description="Disordered" evidence="1">
    <location>
        <begin position="194"/>
        <end position="215"/>
    </location>
</feature>
<keyword evidence="4" id="KW-1185">Reference proteome</keyword>
<dbReference type="Proteomes" id="UP000008810">
    <property type="component" value="Chromosome 3"/>
</dbReference>
<gene>
    <name evidence="2" type="ORF">BRADI_3g28840v3</name>
</gene>
<proteinExistence type="predicted"/>
<dbReference type="EnsemblPlants" id="KQJ97107">
    <property type="protein sequence ID" value="KQJ97107"/>
    <property type="gene ID" value="BRADI_3g28840v3"/>
</dbReference>
<dbReference type="InParanoid" id="I1I4Q2"/>
<feature type="compositionally biased region" description="Low complexity" evidence="1">
    <location>
        <begin position="69"/>
        <end position="102"/>
    </location>
</feature>
<reference evidence="2" key="2">
    <citation type="submission" date="2017-06" db="EMBL/GenBank/DDBJ databases">
        <title>WGS assembly of Brachypodium distachyon.</title>
        <authorList>
            <consortium name="The International Brachypodium Initiative"/>
            <person name="Lucas S."/>
            <person name="Harmon-Smith M."/>
            <person name="Lail K."/>
            <person name="Tice H."/>
            <person name="Grimwood J."/>
            <person name="Bruce D."/>
            <person name="Barry K."/>
            <person name="Shu S."/>
            <person name="Lindquist E."/>
            <person name="Wang M."/>
            <person name="Pitluck S."/>
            <person name="Vogel J.P."/>
            <person name="Garvin D.F."/>
            <person name="Mockler T.C."/>
            <person name="Schmutz J."/>
            <person name="Rokhsar D."/>
            <person name="Bevan M.W."/>
        </authorList>
    </citation>
    <scope>NUCLEOTIDE SEQUENCE</scope>
    <source>
        <strain evidence="2">Bd21</strain>
    </source>
</reference>
<evidence type="ECO:0000256" key="1">
    <source>
        <dbReference type="SAM" id="MobiDB-lite"/>
    </source>
</evidence>
<feature type="region of interest" description="Disordered" evidence="1">
    <location>
        <begin position="143"/>
        <end position="168"/>
    </location>
</feature>
<feature type="region of interest" description="Disordered" evidence="1">
    <location>
        <begin position="7"/>
        <end position="102"/>
    </location>
</feature>
<dbReference type="AlphaFoldDB" id="I1I4Q2"/>
<feature type="compositionally biased region" description="Low complexity" evidence="1">
    <location>
        <begin position="16"/>
        <end position="28"/>
    </location>
</feature>